<name>A0A2P8I2U2_SACCR</name>
<evidence type="ECO:0000313" key="6">
    <source>
        <dbReference type="EMBL" id="PSL52798.1"/>
    </source>
</evidence>
<dbReference type="SUPFAM" id="SSF54980">
    <property type="entry name" value="EF-G C-terminal domain-like"/>
    <property type="match status" value="2"/>
</dbReference>
<reference evidence="6 7" key="1">
    <citation type="submission" date="2018-03" db="EMBL/GenBank/DDBJ databases">
        <title>Genomic Encyclopedia of Type Strains, Phase III (KMG-III): the genomes of soil and plant-associated and newly described type strains.</title>
        <authorList>
            <person name="Whitman W."/>
        </authorList>
    </citation>
    <scope>NUCLEOTIDE SEQUENCE [LARGE SCALE GENOMIC DNA]</scope>
    <source>
        <strain evidence="6 7">CGMCC 4.7097</strain>
    </source>
</reference>
<dbReference type="Gene3D" id="2.40.30.10">
    <property type="entry name" value="Translation factors"/>
    <property type="match status" value="1"/>
</dbReference>
<dbReference type="InterPro" id="IPR035647">
    <property type="entry name" value="EFG_III/V"/>
</dbReference>
<dbReference type="Gene3D" id="3.30.230.10">
    <property type="match status" value="1"/>
</dbReference>
<dbReference type="Proteomes" id="UP000241118">
    <property type="component" value="Unassembled WGS sequence"/>
</dbReference>
<proteinExistence type="predicted"/>
<keyword evidence="2" id="KW-0648">Protein biosynthesis</keyword>
<dbReference type="InterPro" id="IPR041095">
    <property type="entry name" value="EFG_II"/>
</dbReference>
<dbReference type="SUPFAM" id="SSF54211">
    <property type="entry name" value="Ribosomal protein S5 domain 2-like"/>
    <property type="match status" value="1"/>
</dbReference>
<sequence length="676" mass="72867">MRCGDSTVCSVPMPLPTPPRSAISARTLNLGVLAHVDAGKTSLTERLLFDHGRIPRLGSVDGGDTQTDSGEVERRRGITIRSAVAWFRLGDLQVNLVDTPGHPDFIAEVERALSVLDGAVLVLSAVEGVQAQTRVLLRSLRRLRLPTLIFVNKIDRVGARYDDLLAEIRRRLTPSVVPMVRVDRLGTRDAGVVARSSGDGAFPAEVAELLADHDLALLRRMLDGDVPEDVEGLLRDQTCRGLVHPVFFGSAMSGAGTAELTEGVRRFLAPRPVPSDDLRGTVFAVERTGKGEKVAYLRLFSGRLHGRQRVTFRRRDASGAVEEHRGRVAGLEVVGGGSGPLTAGDIGKLRGLPRVRVGDRLGSADHGTGAHFSPPILESVVRPERPGREAELHAALTRLADEDPLIRTRTIGGGATSVLLYGAVQREVIAERLAREFGVEAVFEQVRPVYFERPVGRGEAVHEFAPRGPNDFWQTVGVRVEPLPPGTGTTFTRQAQLGLLPKAYHRAIEEAVTTTLQQGLHGWEVTDCAVTITHVGYEAPMTVAADFRHLTPVVLLRALQRAGSAVHEPGYAVEVEVPGDALSAVTGLLLSLDAELGPAVESGSAWSVPGTIPARSLHDLAVALPGLTHGEGSIWHEPGPARRVRGPAPTRARVDGNPLDLDEYLRFLSNRDLARR</sequence>
<protein>
    <submittedName>
        <fullName evidence="6">Ribosomal protection tetracycline resistance protein</fullName>
    </submittedName>
</protein>
<dbReference type="SUPFAM" id="SSF52540">
    <property type="entry name" value="P-loop containing nucleoside triphosphate hydrolases"/>
    <property type="match status" value="1"/>
</dbReference>
<dbReference type="PANTHER" id="PTHR43261">
    <property type="entry name" value="TRANSLATION ELONGATION FACTOR G-RELATED"/>
    <property type="match status" value="1"/>
</dbReference>
<dbReference type="InterPro" id="IPR000795">
    <property type="entry name" value="T_Tr_GTP-bd_dom"/>
</dbReference>
<dbReference type="AlphaFoldDB" id="A0A2P8I2U2"/>
<dbReference type="GO" id="GO:0032790">
    <property type="term" value="P:ribosome disassembly"/>
    <property type="evidence" value="ECO:0007669"/>
    <property type="project" value="TreeGrafter"/>
</dbReference>
<dbReference type="PROSITE" id="PS51722">
    <property type="entry name" value="G_TR_2"/>
    <property type="match status" value="1"/>
</dbReference>
<dbReference type="InterPro" id="IPR005225">
    <property type="entry name" value="Small_GTP-bd"/>
</dbReference>
<dbReference type="Pfam" id="PF00679">
    <property type="entry name" value="EFG_C"/>
    <property type="match status" value="1"/>
</dbReference>
<keyword evidence="7" id="KW-1185">Reference proteome</keyword>
<evidence type="ECO:0000256" key="4">
    <source>
        <dbReference type="SAM" id="MobiDB-lite"/>
    </source>
</evidence>
<evidence type="ECO:0000259" key="5">
    <source>
        <dbReference type="PROSITE" id="PS51722"/>
    </source>
</evidence>
<dbReference type="NCBIfam" id="TIGR00231">
    <property type="entry name" value="small_GTP"/>
    <property type="match status" value="1"/>
</dbReference>
<organism evidence="6 7">
    <name type="scientific">Saccharothrix carnea</name>
    <dbReference type="NCBI Taxonomy" id="1280637"/>
    <lineage>
        <taxon>Bacteria</taxon>
        <taxon>Bacillati</taxon>
        <taxon>Actinomycetota</taxon>
        <taxon>Actinomycetes</taxon>
        <taxon>Pseudonocardiales</taxon>
        <taxon>Pseudonocardiaceae</taxon>
        <taxon>Saccharothrix</taxon>
    </lineage>
</organism>
<dbReference type="InterPro" id="IPR027417">
    <property type="entry name" value="P-loop_NTPase"/>
</dbReference>
<accession>A0A2P8I2U2</accession>
<dbReference type="Pfam" id="PF00009">
    <property type="entry name" value="GTP_EFTU"/>
    <property type="match status" value="1"/>
</dbReference>
<dbReference type="GO" id="GO:0005525">
    <property type="term" value="F:GTP binding"/>
    <property type="evidence" value="ECO:0007669"/>
    <property type="project" value="UniProtKB-KW"/>
</dbReference>
<dbReference type="InterPro" id="IPR014721">
    <property type="entry name" value="Ribsml_uS5_D2-typ_fold_subgr"/>
</dbReference>
<dbReference type="PROSITE" id="PS00301">
    <property type="entry name" value="G_TR_1"/>
    <property type="match status" value="1"/>
</dbReference>
<feature type="domain" description="Tr-type G" evidence="5">
    <location>
        <begin position="25"/>
        <end position="273"/>
    </location>
</feature>
<dbReference type="PRINTS" id="PR00315">
    <property type="entry name" value="ELONGATNFCT"/>
</dbReference>
<dbReference type="InterPro" id="IPR009000">
    <property type="entry name" value="Transl_B-barrel_sf"/>
</dbReference>
<dbReference type="Gene3D" id="3.30.70.870">
    <property type="entry name" value="Elongation Factor G (Translational Gtpase), domain 3"/>
    <property type="match status" value="1"/>
</dbReference>
<keyword evidence="1" id="KW-0547">Nucleotide-binding</keyword>
<gene>
    <name evidence="6" type="ORF">B0I31_11185</name>
</gene>
<dbReference type="GO" id="GO:0003924">
    <property type="term" value="F:GTPase activity"/>
    <property type="evidence" value="ECO:0007669"/>
    <property type="project" value="InterPro"/>
</dbReference>
<evidence type="ECO:0000256" key="3">
    <source>
        <dbReference type="ARBA" id="ARBA00023134"/>
    </source>
</evidence>
<dbReference type="SUPFAM" id="SSF50447">
    <property type="entry name" value="Translation proteins"/>
    <property type="match status" value="1"/>
</dbReference>
<dbReference type="Gene3D" id="3.40.50.300">
    <property type="entry name" value="P-loop containing nucleotide triphosphate hydrolases"/>
    <property type="match status" value="1"/>
</dbReference>
<dbReference type="Pfam" id="PF03764">
    <property type="entry name" value="EFG_IV"/>
    <property type="match status" value="1"/>
</dbReference>
<evidence type="ECO:0000313" key="7">
    <source>
        <dbReference type="Proteomes" id="UP000241118"/>
    </source>
</evidence>
<dbReference type="SMART" id="SM00889">
    <property type="entry name" value="EFG_IV"/>
    <property type="match status" value="1"/>
</dbReference>
<dbReference type="PRINTS" id="PR01037">
    <property type="entry name" value="TCRTETOQM"/>
</dbReference>
<feature type="region of interest" description="Disordered" evidence="4">
    <location>
        <begin position="631"/>
        <end position="655"/>
    </location>
</feature>
<evidence type="ECO:0000256" key="1">
    <source>
        <dbReference type="ARBA" id="ARBA00022741"/>
    </source>
</evidence>
<dbReference type="PANTHER" id="PTHR43261:SF1">
    <property type="entry name" value="RIBOSOME-RELEASING FACTOR 2, MITOCHONDRIAL"/>
    <property type="match status" value="1"/>
</dbReference>
<comment type="caution">
    <text evidence="6">The sequence shown here is derived from an EMBL/GenBank/DDBJ whole genome shotgun (WGS) entry which is preliminary data.</text>
</comment>
<dbReference type="InterPro" id="IPR000640">
    <property type="entry name" value="EFG_V-like"/>
</dbReference>
<dbReference type="EMBL" id="PYAX01000011">
    <property type="protein sequence ID" value="PSL52798.1"/>
    <property type="molecule type" value="Genomic_DNA"/>
</dbReference>
<dbReference type="InterPro" id="IPR005517">
    <property type="entry name" value="Transl_elong_EFG/EF2_IV"/>
</dbReference>
<dbReference type="InterPro" id="IPR020568">
    <property type="entry name" value="Ribosomal_Su5_D2-typ_SF"/>
</dbReference>
<keyword evidence="3" id="KW-0342">GTP-binding</keyword>
<evidence type="ECO:0000256" key="2">
    <source>
        <dbReference type="ARBA" id="ARBA00022917"/>
    </source>
</evidence>
<dbReference type="InterPro" id="IPR031157">
    <property type="entry name" value="G_TR_CS"/>
</dbReference>
<dbReference type="GO" id="GO:0006412">
    <property type="term" value="P:translation"/>
    <property type="evidence" value="ECO:0007669"/>
    <property type="project" value="UniProtKB-KW"/>
</dbReference>
<dbReference type="Pfam" id="PF14492">
    <property type="entry name" value="EFG_III"/>
    <property type="match status" value="1"/>
</dbReference>